<dbReference type="AlphaFoldDB" id="A0AAD9Y4N2"/>
<organism evidence="2 3">
    <name type="scientific">Colletotrichum kahawae</name>
    <name type="common">Coffee berry disease fungus</name>
    <dbReference type="NCBI Taxonomy" id="34407"/>
    <lineage>
        <taxon>Eukaryota</taxon>
        <taxon>Fungi</taxon>
        <taxon>Dikarya</taxon>
        <taxon>Ascomycota</taxon>
        <taxon>Pezizomycotina</taxon>
        <taxon>Sordariomycetes</taxon>
        <taxon>Hypocreomycetidae</taxon>
        <taxon>Glomerellales</taxon>
        <taxon>Glomerellaceae</taxon>
        <taxon>Colletotrichum</taxon>
        <taxon>Colletotrichum gloeosporioides species complex</taxon>
    </lineage>
</organism>
<dbReference type="Proteomes" id="UP001281614">
    <property type="component" value="Unassembled WGS sequence"/>
</dbReference>
<evidence type="ECO:0000256" key="1">
    <source>
        <dbReference type="SAM" id="MobiDB-lite"/>
    </source>
</evidence>
<evidence type="ECO:0000313" key="2">
    <source>
        <dbReference type="EMBL" id="KAK2739752.1"/>
    </source>
</evidence>
<dbReference type="EMBL" id="VYYT01000361">
    <property type="protein sequence ID" value="KAK2739752.1"/>
    <property type="molecule type" value="Genomic_DNA"/>
</dbReference>
<reference evidence="2" key="1">
    <citation type="submission" date="2023-02" db="EMBL/GenBank/DDBJ databases">
        <title>Colletotrichum kahawae CIFC_Que2 genome sequencing and assembly.</title>
        <authorList>
            <person name="Baroncelli R."/>
        </authorList>
    </citation>
    <scope>NUCLEOTIDE SEQUENCE</scope>
    <source>
        <strain evidence="2">CIFC_Que2</strain>
    </source>
</reference>
<comment type="caution">
    <text evidence="2">The sequence shown here is derived from an EMBL/GenBank/DDBJ whole genome shotgun (WGS) entry which is preliminary data.</text>
</comment>
<feature type="compositionally biased region" description="Basic and acidic residues" evidence="1">
    <location>
        <begin position="105"/>
        <end position="114"/>
    </location>
</feature>
<protein>
    <submittedName>
        <fullName evidence="2">Uncharacterized protein</fullName>
    </submittedName>
</protein>
<evidence type="ECO:0000313" key="3">
    <source>
        <dbReference type="Proteomes" id="UP001281614"/>
    </source>
</evidence>
<sequence>MARREPVKKPWYLSSLDNYSIDDRAATVDRDPEANFVPGVVQYADDEYRAQQLPPNPRGRPKHMTEGKNKRASQRQAAKKANEKTSMLFEEYGKTMDEDEASSEEDSRVMRRGLEKETEEFIATIRPCEPAATYSRTQKPCFISMTRQAQSSCTPYALAQRHDETEVAAPRKRARRGPFQDRNYRTDDLEATLGRETGGKIGIAVPEVGKVEEVIPDVVVAPTTQVAPANEAPSYPAPLSAPGPIQSQTGVVEEQDGKDHTADNPDSSGESRSASVESRISSISLHWAQVEEIIVHERFVNAAYLTVPALRSSIIDDLARELGIIDYADITDHLNEIRYNQHEGARVEAAKALGRLVMDRMIVGMGN</sequence>
<name>A0AAD9Y4N2_COLKA</name>
<accession>A0AAD9Y4N2</accession>
<feature type="region of interest" description="Disordered" evidence="1">
    <location>
        <begin position="230"/>
        <end position="275"/>
    </location>
</feature>
<gene>
    <name evidence="2" type="ORF">CKAH01_18651</name>
</gene>
<proteinExistence type="predicted"/>
<feature type="region of interest" description="Disordered" evidence="1">
    <location>
        <begin position="43"/>
        <end position="114"/>
    </location>
</feature>
<keyword evidence="3" id="KW-1185">Reference proteome</keyword>